<dbReference type="Proteomes" id="UP001157974">
    <property type="component" value="Unassembled WGS sequence"/>
</dbReference>
<dbReference type="PANTHER" id="PTHR12320:SF1">
    <property type="entry name" value="PROTEIN PHOSPHATASE PTC7 HOMOLOG"/>
    <property type="match status" value="1"/>
</dbReference>
<keyword evidence="1" id="KW-0464">Manganese</keyword>
<comment type="cofactor">
    <cofactor evidence="1">
        <name>Mn(2+)</name>
        <dbReference type="ChEBI" id="CHEBI:29035"/>
    </cofactor>
</comment>
<dbReference type="InterPro" id="IPR036457">
    <property type="entry name" value="PPM-type-like_dom_sf"/>
</dbReference>
<dbReference type="SMART" id="SM00332">
    <property type="entry name" value="PP2Cc"/>
    <property type="match status" value="1"/>
</dbReference>
<dbReference type="PANTHER" id="PTHR12320">
    <property type="entry name" value="PROTEIN PHOSPHATASE 2C"/>
    <property type="match status" value="1"/>
</dbReference>
<proteinExistence type="inferred from homology"/>
<evidence type="ECO:0000256" key="1">
    <source>
        <dbReference type="RuleBase" id="RU366020"/>
    </source>
</evidence>
<dbReference type="SMART" id="SM00331">
    <property type="entry name" value="PP2C_SIG"/>
    <property type="match status" value="1"/>
</dbReference>
<dbReference type="SUPFAM" id="SSF81606">
    <property type="entry name" value="PP2C-like"/>
    <property type="match status" value="1"/>
</dbReference>
<organism evidence="3 4">
    <name type="scientific">Rhodosorus marinus</name>
    <dbReference type="NCBI Taxonomy" id="101924"/>
    <lineage>
        <taxon>Eukaryota</taxon>
        <taxon>Rhodophyta</taxon>
        <taxon>Stylonematophyceae</taxon>
        <taxon>Stylonematales</taxon>
        <taxon>Stylonemataceae</taxon>
        <taxon>Rhodosorus</taxon>
    </lineage>
</organism>
<evidence type="ECO:0000313" key="4">
    <source>
        <dbReference type="Proteomes" id="UP001157974"/>
    </source>
</evidence>
<keyword evidence="1" id="KW-0904">Protein phosphatase</keyword>
<protein>
    <recommendedName>
        <fullName evidence="1">Protein phosphatase</fullName>
        <ecNumber evidence="1">3.1.3.16</ecNumber>
    </recommendedName>
</protein>
<comment type="catalytic activity">
    <reaction evidence="1">
        <text>O-phospho-L-seryl-[protein] + H2O = L-seryl-[protein] + phosphate</text>
        <dbReference type="Rhea" id="RHEA:20629"/>
        <dbReference type="Rhea" id="RHEA-COMP:9863"/>
        <dbReference type="Rhea" id="RHEA-COMP:11604"/>
        <dbReference type="ChEBI" id="CHEBI:15377"/>
        <dbReference type="ChEBI" id="CHEBI:29999"/>
        <dbReference type="ChEBI" id="CHEBI:43474"/>
        <dbReference type="ChEBI" id="CHEBI:83421"/>
        <dbReference type="EC" id="3.1.3.16"/>
    </reaction>
</comment>
<sequence>MAFVGPVGVGAIGKRSNICEARKEWRKDAGRVSMGLFDMFGNKEAAEWSLDAGYASYPMVGKTRGEDAFFIEGNALGVFDGVNSAVPEGMDAKAFSQFLAVNTSAGVRDLGIEKINIALNDAAELNPEQGASTACVVAMDRLGRLVGINLGDSGALVARGDKAAYKSPEQSHFFNCPYQLGSASEDTVAMGKNFRFQLQEGDWVILASDGLWDNVYPAEIVRLIKETVETSGDDPNSVANTLAQTAIEKSALEAYTSPFAAEAKNNNVDHRGGKLDDVTVIASYVTRDAPQYSIVSA</sequence>
<gene>
    <name evidence="3" type="ORF">NDN08_002496</name>
</gene>
<dbReference type="EMBL" id="JAMWBK010000004">
    <property type="protein sequence ID" value="KAJ8905996.1"/>
    <property type="molecule type" value="Genomic_DNA"/>
</dbReference>
<comment type="catalytic activity">
    <reaction evidence="1">
        <text>O-phospho-L-threonyl-[protein] + H2O = L-threonyl-[protein] + phosphate</text>
        <dbReference type="Rhea" id="RHEA:47004"/>
        <dbReference type="Rhea" id="RHEA-COMP:11060"/>
        <dbReference type="Rhea" id="RHEA-COMP:11605"/>
        <dbReference type="ChEBI" id="CHEBI:15377"/>
        <dbReference type="ChEBI" id="CHEBI:30013"/>
        <dbReference type="ChEBI" id="CHEBI:43474"/>
        <dbReference type="ChEBI" id="CHEBI:61977"/>
        <dbReference type="EC" id="3.1.3.16"/>
    </reaction>
</comment>
<comment type="similarity">
    <text evidence="1">Belongs to the PP2C family.</text>
</comment>
<keyword evidence="1" id="KW-0479">Metal-binding</keyword>
<evidence type="ECO:0000259" key="2">
    <source>
        <dbReference type="PROSITE" id="PS51746"/>
    </source>
</evidence>
<accession>A0AAV8UZM8</accession>
<keyword evidence="1" id="KW-0378">Hydrolase</keyword>
<evidence type="ECO:0000313" key="3">
    <source>
        <dbReference type="EMBL" id="KAJ8905996.1"/>
    </source>
</evidence>
<keyword evidence="4" id="KW-1185">Reference proteome</keyword>
<name>A0AAV8UZM8_9RHOD</name>
<dbReference type="Pfam" id="PF00481">
    <property type="entry name" value="PP2C"/>
    <property type="match status" value="1"/>
</dbReference>
<dbReference type="Gene3D" id="3.60.40.10">
    <property type="entry name" value="PPM-type phosphatase domain"/>
    <property type="match status" value="2"/>
</dbReference>
<dbReference type="EC" id="3.1.3.16" evidence="1"/>
<dbReference type="InterPro" id="IPR039123">
    <property type="entry name" value="PPTC7"/>
</dbReference>
<keyword evidence="1" id="KW-0460">Magnesium</keyword>
<dbReference type="GO" id="GO:0004722">
    <property type="term" value="F:protein serine/threonine phosphatase activity"/>
    <property type="evidence" value="ECO:0007669"/>
    <property type="project" value="UniProtKB-EC"/>
</dbReference>
<dbReference type="InterPro" id="IPR001932">
    <property type="entry name" value="PPM-type_phosphatase-like_dom"/>
</dbReference>
<dbReference type="AlphaFoldDB" id="A0AAV8UZM8"/>
<dbReference type="GO" id="GO:0046872">
    <property type="term" value="F:metal ion binding"/>
    <property type="evidence" value="ECO:0007669"/>
    <property type="project" value="UniProtKB-UniRule"/>
</dbReference>
<comment type="caution">
    <text evidence="3">The sequence shown here is derived from an EMBL/GenBank/DDBJ whole genome shotgun (WGS) entry which is preliminary data.</text>
</comment>
<comment type="cofactor">
    <cofactor evidence="1">
        <name>Mg(2+)</name>
        <dbReference type="ChEBI" id="CHEBI:18420"/>
    </cofactor>
</comment>
<dbReference type="PROSITE" id="PS51746">
    <property type="entry name" value="PPM_2"/>
    <property type="match status" value="1"/>
</dbReference>
<feature type="domain" description="PPM-type phosphatase" evidence="2">
    <location>
        <begin position="51"/>
        <end position="285"/>
    </location>
</feature>
<reference evidence="3 4" key="1">
    <citation type="journal article" date="2023" name="Nat. Commun.">
        <title>Origin of minicircular mitochondrial genomes in red algae.</title>
        <authorList>
            <person name="Lee Y."/>
            <person name="Cho C.H."/>
            <person name="Lee Y.M."/>
            <person name="Park S.I."/>
            <person name="Yang J.H."/>
            <person name="West J.A."/>
            <person name="Bhattacharya D."/>
            <person name="Yoon H.S."/>
        </authorList>
    </citation>
    <scope>NUCLEOTIDE SEQUENCE [LARGE SCALE GENOMIC DNA]</scope>
    <source>
        <strain evidence="3 4">CCMP1338</strain>
        <tissue evidence="3">Whole cell</tissue>
    </source>
</reference>